<reference evidence="1 2" key="2">
    <citation type="submission" date="2008-10" db="EMBL/GenBank/DDBJ databases">
        <authorList>
            <person name="Fulton L."/>
            <person name="Clifton S."/>
            <person name="Fulton B."/>
            <person name="Xu J."/>
            <person name="Minx P."/>
            <person name="Pepin K.H."/>
            <person name="Johnson M."/>
            <person name="Thiruvilangam P."/>
            <person name="Bhonagiri V."/>
            <person name="Nash W.E."/>
            <person name="Mardis E.R."/>
            <person name="Wilson R.K."/>
        </authorList>
    </citation>
    <scope>NUCLEOTIDE SEQUENCE [LARGE SCALE GENOMIC DNA]</scope>
    <source>
        <strain evidence="1 2">DSM 13279</strain>
    </source>
</reference>
<accession>B6GEK7</accession>
<name>B6GEK7_9ACTN</name>
<evidence type="ECO:0000313" key="2">
    <source>
        <dbReference type="Proteomes" id="UP000003560"/>
    </source>
</evidence>
<keyword evidence="2" id="KW-1185">Reference proteome</keyword>
<dbReference type="HOGENOM" id="CLU_2231988_0_0_11"/>
<dbReference type="STRING" id="445975.COLSTE_02552"/>
<sequence>MLCETKGTDAMSHRARFCKRCGQPFHGHGLWGTCPGCRAELRLRRRERRMGFGLRDEDWVDPDDEPETAVRCGDCPDWEECPCGCGNGWCRAFGTFTAEGEDCDG</sequence>
<organism evidence="1 2">
    <name type="scientific">Collinsella stercoris DSM 13279</name>
    <dbReference type="NCBI Taxonomy" id="445975"/>
    <lineage>
        <taxon>Bacteria</taxon>
        <taxon>Bacillati</taxon>
        <taxon>Actinomycetota</taxon>
        <taxon>Coriobacteriia</taxon>
        <taxon>Coriobacteriales</taxon>
        <taxon>Coriobacteriaceae</taxon>
        <taxon>Collinsella</taxon>
    </lineage>
</organism>
<comment type="caution">
    <text evidence="1">The sequence shown here is derived from an EMBL/GenBank/DDBJ whole genome shotgun (WGS) entry which is preliminary data.</text>
</comment>
<protein>
    <submittedName>
        <fullName evidence="1">Uncharacterized protein</fullName>
    </submittedName>
</protein>
<dbReference type="AlphaFoldDB" id="B6GEK7"/>
<dbReference type="EMBL" id="ABXJ01000157">
    <property type="protein sequence ID" value="EEA89287.1"/>
    <property type="molecule type" value="Genomic_DNA"/>
</dbReference>
<dbReference type="Proteomes" id="UP000003560">
    <property type="component" value="Unassembled WGS sequence"/>
</dbReference>
<evidence type="ECO:0000313" key="1">
    <source>
        <dbReference type="EMBL" id="EEA89287.1"/>
    </source>
</evidence>
<proteinExistence type="predicted"/>
<gene>
    <name evidence="1" type="ORF">COLSTE_02552</name>
</gene>
<reference evidence="1 2" key="1">
    <citation type="submission" date="2008-10" db="EMBL/GenBank/DDBJ databases">
        <title>Draft genome sequence of Collinsella stercoris (DSM 13279).</title>
        <authorList>
            <person name="Sudarsanam P."/>
            <person name="Ley R."/>
            <person name="Guruge J."/>
            <person name="Turnbaugh P.J."/>
            <person name="Mahowald M."/>
            <person name="Liep D."/>
            <person name="Gordon J."/>
        </authorList>
    </citation>
    <scope>NUCLEOTIDE SEQUENCE [LARGE SCALE GENOMIC DNA]</scope>
    <source>
        <strain evidence="1 2">DSM 13279</strain>
    </source>
</reference>